<evidence type="ECO:0000256" key="16">
    <source>
        <dbReference type="RuleBase" id="RU363061"/>
    </source>
</evidence>
<comment type="subcellular location">
    <subcellularLocation>
        <location evidence="16">Cell membrane</location>
        <topology evidence="16">Multi-pass membrane protein</topology>
    </subcellularLocation>
    <subcellularLocation>
        <location evidence="1">Membrane</location>
        <topology evidence="1">Multi-pass membrane protein</topology>
    </subcellularLocation>
</comment>
<dbReference type="Pfam" id="PF00115">
    <property type="entry name" value="COX1"/>
    <property type="match status" value="1"/>
</dbReference>
<keyword evidence="4 15" id="KW-0349">Heme</keyword>
<feature type="transmembrane region" description="Helical" evidence="16">
    <location>
        <begin position="439"/>
        <end position="464"/>
    </location>
</feature>
<keyword evidence="16" id="KW-1003">Cell membrane</keyword>
<dbReference type="GO" id="GO:0004129">
    <property type="term" value="F:cytochrome-c oxidase activity"/>
    <property type="evidence" value="ECO:0007669"/>
    <property type="project" value="UniProtKB-EC"/>
</dbReference>
<dbReference type="GO" id="GO:0020037">
    <property type="term" value="F:heme binding"/>
    <property type="evidence" value="ECO:0007669"/>
    <property type="project" value="InterPro"/>
</dbReference>
<sequence>MADSTYPIPGAVEAPSRRWSQAAVLEWLNSWVTTVDHKKLGILYIVYAIFFLLVGGAEAIAIRIQLIQPNMHFLSPQVFNRIFTMHGTTMVFLFGMTYIFGFANYLIPLMIGARDMAFPRLNALSFWLTFFGGILLYYSFIGGGGLYGAGNAPDVMWWAYAPLTERAFSPGHAPDYWALSLIVTGFGTIGASINVISTAFCMRCKGMTLMRLPLLVWVMTVASGLALITITPLTAAQVMLLIDRYLGGHFFDTQAGGSAMIWAHFFWIFGHPEVYVLVLPAFAIANEVIPVFSRKAMFGYPAVVASSVAIAFVSLGVWAHHMFTIGMTSVGNAFFVLSTELVGIPTAIKIFNWLATMWGGKIRFATPMLFCTAFVIQFLLAGLTGIILSIAPWNWQLHNSYFVIAHFHYILVGAIAFCIFGGIYYWYPKVTGRMLSEKLGKWHFWLFVIGFHITFDVMHIPGILGMPRSIYTYEADRGWGTLNMIVSIGGIIQAIAVLIFAWNLISSYFKGKIAGNDPWDAWTLEWSTPSPPPVYNFATDPVVTSRRPLWDLKHPDDPDWHYE</sequence>
<dbReference type="InterPro" id="IPR000883">
    <property type="entry name" value="Cyt_C_Oxase_1"/>
</dbReference>
<keyword evidence="11 16" id="KW-0408">Iron</keyword>
<evidence type="ECO:0000256" key="7">
    <source>
        <dbReference type="ARBA" id="ARBA00022723"/>
    </source>
</evidence>
<gene>
    <name evidence="18" type="primary">ctaD</name>
    <name evidence="18" type="ORF">H7849_24070</name>
</gene>
<keyword evidence="6 15" id="KW-0812">Transmembrane</keyword>
<reference evidence="18 19" key="1">
    <citation type="submission" date="2020-08" db="EMBL/GenBank/DDBJ databases">
        <title>Edaphobacter telluris sp. nov. and Acidobacterium dinghuensis sp. nov., two acidobacteria isolated from forest soil.</title>
        <authorList>
            <person name="Fu J."/>
            <person name="Qiu L."/>
        </authorList>
    </citation>
    <scope>NUCLEOTIDE SEQUENCE [LARGE SCALE GENOMIC DNA]</scope>
    <source>
        <strain evidence="18">4Y35</strain>
    </source>
</reference>
<dbReference type="EC" id="7.1.1.9" evidence="16"/>
<comment type="pathway">
    <text evidence="2 16">Energy metabolism; oxidative phosphorylation.</text>
</comment>
<dbReference type="InterPro" id="IPR023616">
    <property type="entry name" value="Cyt_c_oxase-like_su1_dom"/>
</dbReference>
<dbReference type="NCBIfam" id="TIGR02891">
    <property type="entry name" value="CtaD_CoxA"/>
    <property type="match status" value="1"/>
</dbReference>
<comment type="similarity">
    <text evidence="15">Belongs to the heme-copper respiratory oxidase family.</text>
</comment>
<dbReference type="GO" id="GO:0046872">
    <property type="term" value="F:metal ion binding"/>
    <property type="evidence" value="ECO:0007669"/>
    <property type="project" value="UniProtKB-KW"/>
</dbReference>
<feature type="transmembrane region" description="Helical" evidence="16">
    <location>
        <begin position="484"/>
        <end position="505"/>
    </location>
</feature>
<dbReference type="GO" id="GO:0015990">
    <property type="term" value="P:electron transport coupled proton transport"/>
    <property type="evidence" value="ECO:0007669"/>
    <property type="project" value="InterPro"/>
</dbReference>
<keyword evidence="12 16" id="KW-0186">Copper</keyword>
<dbReference type="EMBL" id="CP060394">
    <property type="protein sequence ID" value="QNI32048.1"/>
    <property type="molecule type" value="Genomic_DNA"/>
</dbReference>
<feature type="transmembrane region" description="Helical" evidence="16">
    <location>
        <begin position="82"/>
        <end position="103"/>
    </location>
</feature>
<evidence type="ECO:0000256" key="13">
    <source>
        <dbReference type="ARBA" id="ARBA00023136"/>
    </source>
</evidence>
<feature type="transmembrane region" description="Helical" evidence="16">
    <location>
        <begin position="124"/>
        <end position="147"/>
    </location>
</feature>
<dbReference type="PROSITE" id="PS50855">
    <property type="entry name" value="COX1"/>
    <property type="match status" value="1"/>
</dbReference>
<feature type="transmembrane region" description="Helical" evidence="16">
    <location>
        <begin position="297"/>
        <end position="321"/>
    </location>
</feature>
<feature type="domain" description="Cytochrome oxidase subunit I profile" evidence="17">
    <location>
        <begin position="21"/>
        <end position="544"/>
    </location>
</feature>
<comment type="catalytic activity">
    <reaction evidence="14 16">
        <text>4 Fe(II)-[cytochrome c] + O2 + 8 H(+)(in) = 4 Fe(III)-[cytochrome c] + 2 H2O + 4 H(+)(out)</text>
        <dbReference type="Rhea" id="RHEA:11436"/>
        <dbReference type="Rhea" id="RHEA-COMP:10350"/>
        <dbReference type="Rhea" id="RHEA-COMP:14399"/>
        <dbReference type="ChEBI" id="CHEBI:15377"/>
        <dbReference type="ChEBI" id="CHEBI:15378"/>
        <dbReference type="ChEBI" id="CHEBI:15379"/>
        <dbReference type="ChEBI" id="CHEBI:29033"/>
        <dbReference type="ChEBI" id="CHEBI:29034"/>
        <dbReference type="EC" id="7.1.1.9"/>
    </reaction>
</comment>
<evidence type="ECO:0000256" key="9">
    <source>
        <dbReference type="ARBA" id="ARBA00022982"/>
    </source>
</evidence>
<evidence type="ECO:0000256" key="3">
    <source>
        <dbReference type="ARBA" id="ARBA00022448"/>
    </source>
</evidence>
<keyword evidence="5 15" id="KW-0679">Respiratory chain</keyword>
<feature type="transmembrane region" description="Helical" evidence="16">
    <location>
        <begin position="176"/>
        <end position="202"/>
    </location>
</feature>
<evidence type="ECO:0000256" key="6">
    <source>
        <dbReference type="ARBA" id="ARBA00022692"/>
    </source>
</evidence>
<dbReference type="PANTHER" id="PTHR10422">
    <property type="entry name" value="CYTOCHROME C OXIDASE SUBUNIT 1"/>
    <property type="match status" value="1"/>
</dbReference>
<dbReference type="UniPathway" id="UPA00705"/>
<dbReference type="AlphaFoldDB" id="A0A7G8BHM8"/>
<name>A0A7G8BHM8_9BACT</name>
<dbReference type="KEGG" id="adin:H7849_24070"/>
<dbReference type="PANTHER" id="PTHR10422:SF18">
    <property type="entry name" value="CYTOCHROME C OXIDASE SUBUNIT 1"/>
    <property type="match status" value="1"/>
</dbReference>
<evidence type="ECO:0000256" key="5">
    <source>
        <dbReference type="ARBA" id="ARBA00022660"/>
    </source>
</evidence>
<dbReference type="InterPro" id="IPR036927">
    <property type="entry name" value="Cyt_c_oxase-like_su1_sf"/>
</dbReference>
<keyword evidence="7 16" id="KW-0479">Metal-binding</keyword>
<feature type="transmembrane region" description="Helical" evidence="16">
    <location>
        <begin position="262"/>
        <end position="285"/>
    </location>
</feature>
<dbReference type="Gene3D" id="1.20.210.10">
    <property type="entry name" value="Cytochrome c oxidase-like, subunit I domain"/>
    <property type="match status" value="1"/>
</dbReference>
<evidence type="ECO:0000259" key="17">
    <source>
        <dbReference type="PROSITE" id="PS50855"/>
    </source>
</evidence>
<evidence type="ECO:0000313" key="19">
    <source>
        <dbReference type="Proteomes" id="UP000515312"/>
    </source>
</evidence>
<comment type="function">
    <text evidence="16">Cytochrome c oxidase is the component of the respiratory chain that catalyzes the reduction of oxygen to water. Subunits 1-3 form the functional core of the enzyme complex. CO I is the catalytic subunit of the enzyme. Electrons originating in cytochrome c are transferred via the copper A center of subunit 2 and heme A of subunit 1 to the bimetallic center formed by heme A3 and copper B.</text>
</comment>
<protein>
    <recommendedName>
        <fullName evidence="16">Cytochrome c oxidase subunit 1</fullName>
        <ecNumber evidence="16">7.1.1.9</ecNumber>
    </recommendedName>
</protein>
<dbReference type="Proteomes" id="UP000515312">
    <property type="component" value="Chromosome"/>
</dbReference>
<feature type="transmembrane region" description="Helical" evidence="16">
    <location>
        <begin position="403"/>
        <end position="427"/>
    </location>
</feature>
<organism evidence="18 19">
    <name type="scientific">Alloacidobacterium dinghuense</name>
    <dbReference type="NCBI Taxonomy" id="2763107"/>
    <lineage>
        <taxon>Bacteria</taxon>
        <taxon>Pseudomonadati</taxon>
        <taxon>Acidobacteriota</taxon>
        <taxon>Terriglobia</taxon>
        <taxon>Terriglobales</taxon>
        <taxon>Acidobacteriaceae</taxon>
        <taxon>Alloacidobacterium</taxon>
    </lineage>
</organism>
<evidence type="ECO:0000313" key="18">
    <source>
        <dbReference type="EMBL" id="QNI32048.1"/>
    </source>
</evidence>
<keyword evidence="10 16" id="KW-1133">Transmembrane helix</keyword>
<feature type="transmembrane region" description="Helical" evidence="16">
    <location>
        <begin position="333"/>
        <end position="355"/>
    </location>
</feature>
<evidence type="ECO:0000256" key="8">
    <source>
        <dbReference type="ARBA" id="ARBA00022967"/>
    </source>
</evidence>
<dbReference type="GO" id="GO:0022904">
    <property type="term" value="P:respiratory electron transport chain"/>
    <property type="evidence" value="ECO:0007669"/>
    <property type="project" value="TreeGrafter"/>
</dbReference>
<dbReference type="PROSITE" id="PS00077">
    <property type="entry name" value="COX1_CUB"/>
    <property type="match status" value="1"/>
</dbReference>
<accession>A0A7G8BHM8</accession>
<dbReference type="PRINTS" id="PR01165">
    <property type="entry name" value="CYCOXIDASEI"/>
</dbReference>
<evidence type="ECO:0000256" key="15">
    <source>
        <dbReference type="RuleBase" id="RU000370"/>
    </source>
</evidence>
<keyword evidence="19" id="KW-1185">Reference proteome</keyword>
<evidence type="ECO:0000256" key="14">
    <source>
        <dbReference type="ARBA" id="ARBA00047816"/>
    </source>
</evidence>
<dbReference type="GO" id="GO:0005886">
    <property type="term" value="C:plasma membrane"/>
    <property type="evidence" value="ECO:0007669"/>
    <property type="project" value="UniProtKB-SubCell"/>
</dbReference>
<evidence type="ECO:0000256" key="12">
    <source>
        <dbReference type="ARBA" id="ARBA00023008"/>
    </source>
</evidence>
<evidence type="ECO:0000256" key="11">
    <source>
        <dbReference type="ARBA" id="ARBA00023004"/>
    </source>
</evidence>
<feature type="transmembrane region" description="Helical" evidence="16">
    <location>
        <begin position="42"/>
        <end position="62"/>
    </location>
</feature>
<keyword evidence="13 16" id="KW-0472">Membrane</keyword>
<evidence type="ECO:0000256" key="10">
    <source>
        <dbReference type="ARBA" id="ARBA00022989"/>
    </source>
</evidence>
<feature type="transmembrane region" description="Helical" evidence="16">
    <location>
        <begin position="214"/>
        <end position="242"/>
    </location>
</feature>
<keyword evidence="8" id="KW-1278">Translocase</keyword>
<evidence type="ECO:0000256" key="2">
    <source>
        <dbReference type="ARBA" id="ARBA00004673"/>
    </source>
</evidence>
<dbReference type="GO" id="GO:0006119">
    <property type="term" value="P:oxidative phosphorylation"/>
    <property type="evidence" value="ECO:0007669"/>
    <property type="project" value="UniProtKB-UniPathway"/>
</dbReference>
<proteinExistence type="inferred from homology"/>
<dbReference type="SUPFAM" id="SSF81442">
    <property type="entry name" value="Cytochrome c oxidase subunit I-like"/>
    <property type="match status" value="1"/>
</dbReference>
<evidence type="ECO:0000256" key="4">
    <source>
        <dbReference type="ARBA" id="ARBA00022617"/>
    </source>
</evidence>
<dbReference type="InterPro" id="IPR023615">
    <property type="entry name" value="Cyt_c_Oxase_su1_BS"/>
</dbReference>
<dbReference type="InterPro" id="IPR014241">
    <property type="entry name" value="Cyt_c_oxidase_su1_bac"/>
</dbReference>
<keyword evidence="9 15" id="KW-0249">Electron transport</keyword>
<evidence type="ECO:0000256" key="1">
    <source>
        <dbReference type="ARBA" id="ARBA00004141"/>
    </source>
</evidence>
<dbReference type="RefSeq" id="WP_186743005.1">
    <property type="nucleotide sequence ID" value="NZ_CP060394.1"/>
</dbReference>
<keyword evidence="3 15" id="KW-0813">Transport</keyword>
<feature type="transmembrane region" description="Helical" evidence="16">
    <location>
        <begin position="367"/>
        <end position="391"/>
    </location>
</feature>